<sequence>MEFEMKYLTVLAFVAAMSAMPAVAQEISETTSNIVDCREIEAAEARLACYDEATVALEKQVESVKAAEAALAADPERALPQWARIDPSADKKQVKREKKKKEKKDQRDEELEVTVVKVFQNNAGRYFIRLDNGQLWSQVVIERIDEPDSLPAKGRIWKSFYGSPWFEFEDKSYQDFKIKRVK</sequence>
<evidence type="ECO:0000256" key="2">
    <source>
        <dbReference type="SAM" id="SignalP"/>
    </source>
</evidence>
<feature type="chain" id="PRO_5001618419" evidence="2">
    <location>
        <begin position="25"/>
        <end position="182"/>
    </location>
</feature>
<reference evidence="3 4" key="1">
    <citation type="journal article" date="2014" name="Antonie Van Leeuwenhoek">
        <title>Hyphomonas beringensis sp. nov. and Hyphomonas chukchiensis sp. nov., isolated from surface seawater of the Bering Sea and Chukchi Sea.</title>
        <authorList>
            <person name="Li C."/>
            <person name="Lai Q."/>
            <person name="Li G."/>
            <person name="Dong C."/>
            <person name="Wang J."/>
            <person name="Liao Y."/>
            <person name="Shao Z."/>
        </authorList>
    </citation>
    <scope>NUCLEOTIDE SEQUENCE [LARGE SCALE GENOMIC DNA]</scope>
    <source>
        <strain evidence="3 4">25B14_1</strain>
    </source>
</reference>
<dbReference type="AlphaFoldDB" id="A0A062ULL9"/>
<evidence type="ECO:0000256" key="1">
    <source>
        <dbReference type="SAM" id="MobiDB-lite"/>
    </source>
</evidence>
<dbReference type="PATRIC" id="fig|1280946.3.peg.339"/>
<comment type="caution">
    <text evidence="3">The sequence shown here is derived from an EMBL/GenBank/DDBJ whole genome shotgun (WGS) entry which is preliminary data.</text>
</comment>
<dbReference type="STRING" id="1280946.HY29_07725"/>
<protein>
    <submittedName>
        <fullName evidence="3">Uncharacterized protein</fullName>
    </submittedName>
</protein>
<keyword evidence="4" id="KW-1185">Reference proteome</keyword>
<proteinExistence type="predicted"/>
<accession>A0A062ULL9</accession>
<evidence type="ECO:0000313" key="3">
    <source>
        <dbReference type="EMBL" id="KCZ57025.1"/>
    </source>
</evidence>
<feature type="signal peptide" evidence="2">
    <location>
        <begin position="1"/>
        <end position="24"/>
    </location>
</feature>
<name>A0A062ULL9_9PROT</name>
<keyword evidence="2" id="KW-0732">Signal</keyword>
<dbReference type="EMBL" id="AWFF01000002">
    <property type="protein sequence ID" value="KCZ57025.1"/>
    <property type="molecule type" value="Genomic_DNA"/>
</dbReference>
<evidence type="ECO:0000313" key="4">
    <source>
        <dbReference type="Proteomes" id="UP000027037"/>
    </source>
</evidence>
<feature type="compositionally biased region" description="Basic residues" evidence="1">
    <location>
        <begin position="93"/>
        <end position="102"/>
    </location>
</feature>
<dbReference type="Proteomes" id="UP000027037">
    <property type="component" value="Unassembled WGS sequence"/>
</dbReference>
<organism evidence="3 4">
    <name type="scientific">Hyphomonas beringensis</name>
    <dbReference type="NCBI Taxonomy" id="1280946"/>
    <lineage>
        <taxon>Bacteria</taxon>
        <taxon>Pseudomonadati</taxon>
        <taxon>Pseudomonadota</taxon>
        <taxon>Alphaproteobacteria</taxon>
        <taxon>Hyphomonadales</taxon>
        <taxon>Hyphomonadaceae</taxon>
        <taxon>Hyphomonas</taxon>
    </lineage>
</organism>
<gene>
    <name evidence="3" type="ORF">HY29_07725</name>
</gene>
<feature type="region of interest" description="Disordered" evidence="1">
    <location>
        <begin position="82"/>
        <end position="106"/>
    </location>
</feature>